<dbReference type="AlphaFoldDB" id="A0A1I7X6G8"/>
<evidence type="ECO:0000313" key="3">
    <source>
        <dbReference type="Proteomes" id="UP000095283"/>
    </source>
</evidence>
<name>A0A1I7X6G8_HETBA</name>
<feature type="region of interest" description="Disordered" evidence="1">
    <location>
        <begin position="1"/>
        <end position="22"/>
    </location>
</feature>
<evidence type="ECO:0000313" key="4">
    <source>
        <dbReference type="WBParaSite" id="Hba_13022"/>
    </source>
</evidence>
<evidence type="ECO:0000256" key="2">
    <source>
        <dbReference type="SAM" id="Phobius"/>
    </source>
</evidence>
<evidence type="ECO:0000256" key="1">
    <source>
        <dbReference type="SAM" id="MobiDB-lite"/>
    </source>
</evidence>
<accession>A0A1I7X6G8</accession>
<protein>
    <submittedName>
        <fullName evidence="4">Uncharacterized protein</fullName>
    </submittedName>
</protein>
<keyword evidence="2" id="KW-1133">Transmembrane helix</keyword>
<feature type="compositionally biased region" description="Acidic residues" evidence="1">
    <location>
        <begin position="1"/>
        <end position="19"/>
    </location>
</feature>
<keyword evidence="3" id="KW-1185">Reference proteome</keyword>
<sequence>MTSDTDDEFLSASEGEYEENSGKNKRILKESFDAHNCCTQRICCDLKKEEDFPKKAPSSENEVTQNIIEEIVEPTISKESKYNGHSDVLDLLNGKIEENIGGWEEFNVEPTSGGEMNSGNNYCVTTKPDEIISNKIGSETHLSDFILLHLIMFIYLIYCILTMRQKVESNSELDIDSSAWDEWGDEKKEDVKGGWDDWSLIGDGTIKQVEQNESFYRQELSQSSLTDEGIKNATSLGSKKEKNNDSLWGWSGLVNAVVYSRILGDTFSSAIESTLGFPLPEEMAQRCVESEKKLRNQNRNGRRRMIFDNSSGQNLSDVLKELKIRQEIEQPRDVIHGIVPKVRTMRSGLSLIFLFKGVSYVLGKTPKQLFPHGGRSLVSLLQLSMIRLLSYKLYIYIYICLLCTLFSVF</sequence>
<dbReference type="Proteomes" id="UP000095283">
    <property type="component" value="Unplaced"/>
</dbReference>
<keyword evidence="2" id="KW-0472">Membrane</keyword>
<proteinExistence type="predicted"/>
<feature type="transmembrane region" description="Helical" evidence="2">
    <location>
        <begin position="389"/>
        <end position="408"/>
    </location>
</feature>
<reference evidence="4" key="1">
    <citation type="submission" date="2016-11" db="UniProtKB">
        <authorList>
            <consortium name="WormBaseParasite"/>
        </authorList>
    </citation>
    <scope>IDENTIFICATION</scope>
</reference>
<dbReference type="WBParaSite" id="Hba_13022">
    <property type="protein sequence ID" value="Hba_13022"/>
    <property type="gene ID" value="Hba_13022"/>
</dbReference>
<keyword evidence="2" id="KW-0812">Transmembrane</keyword>
<feature type="transmembrane region" description="Helical" evidence="2">
    <location>
        <begin position="142"/>
        <end position="161"/>
    </location>
</feature>
<organism evidence="3 4">
    <name type="scientific">Heterorhabditis bacteriophora</name>
    <name type="common">Entomopathogenic nematode worm</name>
    <dbReference type="NCBI Taxonomy" id="37862"/>
    <lineage>
        <taxon>Eukaryota</taxon>
        <taxon>Metazoa</taxon>
        <taxon>Ecdysozoa</taxon>
        <taxon>Nematoda</taxon>
        <taxon>Chromadorea</taxon>
        <taxon>Rhabditida</taxon>
        <taxon>Rhabditina</taxon>
        <taxon>Rhabditomorpha</taxon>
        <taxon>Strongyloidea</taxon>
        <taxon>Heterorhabditidae</taxon>
        <taxon>Heterorhabditis</taxon>
    </lineage>
</organism>